<dbReference type="PANTHER" id="PTHR47703">
    <property type="entry name" value="D-AMINOACID AMINOTRANSFERASE-LIKE PLP-DEPENDENT ENZYMES SUPERFAMILY PROTEIN"/>
    <property type="match status" value="1"/>
</dbReference>
<gene>
    <name evidence="1" type="ORF">CYME_CMO110C</name>
</gene>
<dbReference type="EMBL" id="AP006497">
    <property type="protein sequence ID" value="BAM81485.1"/>
    <property type="molecule type" value="Genomic_DNA"/>
</dbReference>
<dbReference type="InterPro" id="IPR036038">
    <property type="entry name" value="Aminotransferase-like"/>
</dbReference>
<dbReference type="SUPFAM" id="SSF56752">
    <property type="entry name" value="D-aminoacid aminotransferase-like PLP-dependent enzymes"/>
    <property type="match status" value="1"/>
</dbReference>
<dbReference type="PANTHER" id="PTHR47703:SF2">
    <property type="entry name" value="D-AMINOACID AMINOTRANSFERASE-LIKE PLP-DEPENDENT ENZYMES SUPERFAMILY PROTEIN"/>
    <property type="match status" value="1"/>
</dbReference>
<reference evidence="1 2" key="2">
    <citation type="journal article" date="2007" name="BMC Biol.">
        <title>A 100%-complete sequence reveals unusually simple genomic features in the hot-spring red alga Cyanidioschyzon merolae.</title>
        <authorList>
            <person name="Nozaki H."/>
            <person name="Takano H."/>
            <person name="Misumi O."/>
            <person name="Terasawa K."/>
            <person name="Matsuzaki M."/>
            <person name="Maruyama S."/>
            <person name="Nishida K."/>
            <person name="Yagisawa F."/>
            <person name="Yoshida Y."/>
            <person name="Fujiwara T."/>
            <person name="Takio S."/>
            <person name="Tamura K."/>
            <person name="Chung S.J."/>
            <person name="Nakamura S."/>
            <person name="Kuroiwa H."/>
            <person name="Tanaka K."/>
            <person name="Sato N."/>
            <person name="Kuroiwa T."/>
        </authorList>
    </citation>
    <scope>NUCLEOTIDE SEQUENCE [LARGE SCALE GENOMIC DNA]</scope>
    <source>
        <strain evidence="1 2">10D</strain>
    </source>
</reference>
<dbReference type="Pfam" id="PF01063">
    <property type="entry name" value="Aminotran_4"/>
    <property type="match status" value="1"/>
</dbReference>
<dbReference type="Gene3D" id="3.20.10.10">
    <property type="entry name" value="D-amino Acid Aminotransferase, subunit A, domain 2"/>
    <property type="match status" value="1"/>
</dbReference>
<evidence type="ECO:0000313" key="2">
    <source>
        <dbReference type="Proteomes" id="UP000007014"/>
    </source>
</evidence>
<dbReference type="GO" id="GO:0003824">
    <property type="term" value="F:catalytic activity"/>
    <property type="evidence" value="ECO:0007669"/>
    <property type="project" value="InterPro"/>
</dbReference>
<dbReference type="GeneID" id="16995603"/>
<dbReference type="OMA" id="VLCHIGL"/>
<dbReference type="Gramene" id="CMO110CT">
    <property type="protein sequence ID" value="CMO110CT"/>
    <property type="gene ID" value="CMO110C"/>
</dbReference>
<dbReference type="HOGENOM" id="CLU_047771_0_0_1"/>
<dbReference type="InterPro" id="IPR043132">
    <property type="entry name" value="BCAT-like_C"/>
</dbReference>
<dbReference type="Proteomes" id="UP000007014">
    <property type="component" value="Chromosome 15"/>
</dbReference>
<evidence type="ECO:0000313" key="1">
    <source>
        <dbReference type="EMBL" id="BAM81485.1"/>
    </source>
</evidence>
<dbReference type="KEGG" id="cme:CYME_CMO110C"/>
<dbReference type="AlphaFoldDB" id="M1V5Y6"/>
<name>M1V5Y6_CYAM1</name>
<protein>
    <submittedName>
        <fullName evidence="1">Uncharacterized protein</fullName>
    </submittedName>
</protein>
<reference evidence="1 2" key="1">
    <citation type="journal article" date="2004" name="Nature">
        <title>Genome sequence of the ultrasmall unicellular red alga Cyanidioschyzon merolae 10D.</title>
        <authorList>
            <person name="Matsuzaki M."/>
            <person name="Misumi O."/>
            <person name="Shin-i T."/>
            <person name="Maruyama S."/>
            <person name="Takahara M."/>
            <person name="Miyagishima S."/>
            <person name="Mori T."/>
            <person name="Nishida K."/>
            <person name="Yagisawa F."/>
            <person name="Nishida K."/>
            <person name="Yoshida Y."/>
            <person name="Nishimura Y."/>
            <person name="Nakao S."/>
            <person name="Kobayashi T."/>
            <person name="Momoyama Y."/>
            <person name="Higashiyama T."/>
            <person name="Minoda A."/>
            <person name="Sano M."/>
            <person name="Nomoto H."/>
            <person name="Oishi K."/>
            <person name="Hayashi H."/>
            <person name="Ohta F."/>
            <person name="Nishizaka S."/>
            <person name="Haga S."/>
            <person name="Miura S."/>
            <person name="Morishita T."/>
            <person name="Kabeya Y."/>
            <person name="Terasawa K."/>
            <person name="Suzuki Y."/>
            <person name="Ishii Y."/>
            <person name="Asakawa S."/>
            <person name="Takano H."/>
            <person name="Ohta N."/>
            <person name="Kuroiwa H."/>
            <person name="Tanaka K."/>
            <person name="Shimizu N."/>
            <person name="Sugano S."/>
            <person name="Sato N."/>
            <person name="Nozaki H."/>
            <person name="Ogasawara N."/>
            <person name="Kohara Y."/>
            <person name="Kuroiwa T."/>
        </authorList>
    </citation>
    <scope>NUCLEOTIDE SEQUENCE [LARGE SCALE GENOMIC DNA]</scope>
    <source>
        <strain evidence="1 2">10D</strain>
    </source>
</reference>
<dbReference type="OrthoDB" id="59470at2759"/>
<dbReference type="RefSeq" id="XP_005537521.1">
    <property type="nucleotide sequence ID" value="XM_005537464.1"/>
</dbReference>
<sequence length="390" mass="43469">MGEVAFDESATVLVINGVAVSSALALTTSDSGAVYVLKSALEQLGVQPAEHAAVVWKLLHSYSPAAFLLELPQGAYTAARTVNGGRSIVCYAFHVQRLQRTLAALVQDAGRAPLQPLLEDTEAASCRFSLFSTKKLRDSIRTALHQWALVYQRKQGGNGEAAEALIIIYIPCVDGNKVFSARTSDSKACCNLHETVPVFVRCSELAPPTVEHEVVSKHAEVEFHLGIERSNPSIKYSGWVRDRKRCEELREHADSIELVIVRRASTSLIILEGLVSNIFFIYKEGYVATAVNDVLHGHMRELVLRVCEAHNVPLRLEKPPLVEERAQWSEVFLVSATRVITPVHRVWAGRSLGMSNELWRNENSPSMFLKQIRSWTIEEMHRTSTDFRDL</sequence>
<accession>M1V5Y6</accession>
<keyword evidence="2" id="KW-1185">Reference proteome</keyword>
<organism evidence="1 2">
    <name type="scientific">Cyanidioschyzon merolae (strain NIES-3377 / 10D)</name>
    <name type="common">Unicellular red alga</name>
    <dbReference type="NCBI Taxonomy" id="280699"/>
    <lineage>
        <taxon>Eukaryota</taxon>
        <taxon>Rhodophyta</taxon>
        <taxon>Bangiophyceae</taxon>
        <taxon>Cyanidiales</taxon>
        <taxon>Cyanidiaceae</taxon>
        <taxon>Cyanidioschyzon</taxon>
    </lineage>
</organism>
<proteinExistence type="predicted"/>
<dbReference type="InterPro" id="IPR001544">
    <property type="entry name" value="Aminotrans_IV"/>
</dbReference>